<keyword evidence="2" id="KW-1185">Reference proteome</keyword>
<accession>A0A1H6QXU5</accession>
<protein>
    <submittedName>
        <fullName evidence="1">Uncharacterized protein</fullName>
    </submittedName>
</protein>
<organism evidence="1 2">
    <name type="scientific">Dyadobacter koreensis</name>
    <dbReference type="NCBI Taxonomy" id="408657"/>
    <lineage>
        <taxon>Bacteria</taxon>
        <taxon>Pseudomonadati</taxon>
        <taxon>Bacteroidota</taxon>
        <taxon>Cytophagia</taxon>
        <taxon>Cytophagales</taxon>
        <taxon>Spirosomataceae</taxon>
        <taxon>Dyadobacter</taxon>
    </lineage>
</organism>
<dbReference type="Proteomes" id="UP000199532">
    <property type="component" value="Unassembled WGS sequence"/>
</dbReference>
<name>A0A1H6QXU5_9BACT</name>
<evidence type="ECO:0000313" key="2">
    <source>
        <dbReference type="Proteomes" id="UP000199532"/>
    </source>
</evidence>
<dbReference type="AlphaFoldDB" id="A0A1H6QXU5"/>
<dbReference type="EMBL" id="FNXY01000001">
    <property type="protein sequence ID" value="SEI44320.1"/>
    <property type="molecule type" value="Genomic_DNA"/>
</dbReference>
<sequence>MVRFKTPKQTLYSSPMLIVIKIIYLFTGKADESKSLLNTMQAIMDAFAGKDGKPTLSGARAMVANIRCKGSTGWASI</sequence>
<evidence type="ECO:0000313" key="1">
    <source>
        <dbReference type="EMBL" id="SEI44320.1"/>
    </source>
</evidence>
<gene>
    <name evidence="1" type="ORF">SAMN04487995_0774</name>
</gene>
<proteinExistence type="predicted"/>
<reference evidence="1 2" key="1">
    <citation type="submission" date="2016-10" db="EMBL/GenBank/DDBJ databases">
        <authorList>
            <person name="de Groot N.N."/>
        </authorList>
    </citation>
    <scope>NUCLEOTIDE SEQUENCE [LARGE SCALE GENOMIC DNA]</scope>
    <source>
        <strain evidence="1 2">DSM 19938</strain>
    </source>
</reference>